<comment type="caution">
    <text evidence="2">The sequence shown here is derived from an EMBL/GenBank/DDBJ whole genome shotgun (WGS) entry which is preliminary data.</text>
</comment>
<dbReference type="Gene3D" id="3.40.50.1110">
    <property type="entry name" value="SGNH hydrolase"/>
    <property type="match status" value="1"/>
</dbReference>
<evidence type="ECO:0000313" key="3">
    <source>
        <dbReference type="Proteomes" id="UP000622552"/>
    </source>
</evidence>
<dbReference type="PANTHER" id="PTHR43784">
    <property type="entry name" value="GDSL-LIKE LIPASE/ACYLHYDROLASE, PUTATIVE (AFU_ORTHOLOGUE AFUA_2G00820)-RELATED"/>
    <property type="match status" value="1"/>
</dbReference>
<evidence type="ECO:0000259" key="1">
    <source>
        <dbReference type="Pfam" id="PF13472"/>
    </source>
</evidence>
<feature type="domain" description="SGNH hydrolase-type esterase" evidence="1">
    <location>
        <begin position="28"/>
        <end position="197"/>
    </location>
</feature>
<dbReference type="InterPro" id="IPR013830">
    <property type="entry name" value="SGNH_hydro"/>
</dbReference>
<sequence>MESTDPYCLRAGETAALLTGHPWRRFAVLGDSVAEGHGDPVEGYSTLFWCARIAAELAVPDYLNLGKHGLKAADVAATQLEPALAFGPDLALVVCGGNDAFVRGYDPDAVDSALETMIVALQGAGADVLTVSMFDISHSPKVPAWLRPGLKERNQTLADRTDALAAKLGTLHIKLWDHPLVADLSLYSEDGLHGNARCAAIAAAEGVRRLGAELARRRG</sequence>
<dbReference type="EMBL" id="JADOUF010000001">
    <property type="protein sequence ID" value="MBG6141435.1"/>
    <property type="molecule type" value="Genomic_DNA"/>
</dbReference>
<dbReference type="InterPro" id="IPR036514">
    <property type="entry name" value="SGNH_hydro_sf"/>
</dbReference>
<dbReference type="CDD" id="cd01832">
    <property type="entry name" value="SGNH_hydrolase_like_1"/>
    <property type="match status" value="1"/>
</dbReference>
<evidence type="ECO:0000313" key="2">
    <source>
        <dbReference type="EMBL" id="MBG6141435.1"/>
    </source>
</evidence>
<keyword evidence="3" id="KW-1185">Reference proteome</keyword>
<dbReference type="PANTHER" id="PTHR43784:SF2">
    <property type="entry name" value="GDSL-LIKE LIPASE_ACYLHYDROLASE, PUTATIVE (AFU_ORTHOLOGUE AFUA_2G00820)-RELATED"/>
    <property type="match status" value="1"/>
</dbReference>
<dbReference type="InterPro" id="IPR053140">
    <property type="entry name" value="GDSL_Rv0518-like"/>
</dbReference>
<dbReference type="SUPFAM" id="SSF52266">
    <property type="entry name" value="SGNH hydrolase"/>
    <property type="match status" value="1"/>
</dbReference>
<accession>A0A8J7KKN0</accession>
<organism evidence="2 3">
    <name type="scientific">Longispora fulva</name>
    <dbReference type="NCBI Taxonomy" id="619741"/>
    <lineage>
        <taxon>Bacteria</taxon>
        <taxon>Bacillati</taxon>
        <taxon>Actinomycetota</taxon>
        <taxon>Actinomycetes</taxon>
        <taxon>Micromonosporales</taxon>
        <taxon>Micromonosporaceae</taxon>
        <taxon>Longispora</taxon>
    </lineage>
</organism>
<dbReference type="Pfam" id="PF13472">
    <property type="entry name" value="Lipase_GDSL_2"/>
    <property type="match status" value="1"/>
</dbReference>
<dbReference type="AlphaFoldDB" id="A0A8J7KKN0"/>
<reference evidence="2" key="1">
    <citation type="submission" date="2020-11" db="EMBL/GenBank/DDBJ databases">
        <title>Sequencing the genomes of 1000 actinobacteria strains.</title>
        <authorList>
            <person name="Klenk H.-P."/>
        </authorList>
    </citation>
    <scope>NUCLEOTIDE SEQUENCE</scope>
    <source>
        <strain evidence="2">DSM 45356</strain>
    </source>
</reference>
<protein>
    <submittedName>
        <fullName evidence="2">Lysophospholipase L1-like esterase</fullName>
    </submittedName>
</protein>
<gene>
    <name evidence="2" type="ORF">IW245_007629</name>
</gene>
<dbReference type="Proteomes" id="UP000622552">
    <property type="component" value="Unassembled WGS sequence"/>
</dbReference>
<name>A0A8J7KKN0_9ACTN</name>
<proteinExistence type="predicted"/>